<dbReference type="SMART" id="SM00339">
    <property type="entry name" value="FH"/>
    <property type="match status" value="1"/>
</dbReference>
<dbReference type="PROSITE" id="PS00657">
    <property type="entry name" value="FORK_HEAD_1"/>
    <property type="match status" value="1"/>
</dbReference>
<dbReference type="SUPFAM" id="SSF46785">
    <property type="entry name" value="Winged helix' DNA-binding domain"/>
    <property type="match status" value="1"/>
</dbReference>
<dbReference type="Pfam" id="PF00250">
    <property type="entry name" value="Forkhead"/>
    <property type="match status" value="1"/>
</dbReference>
<evidence type="ECO:0000256" key="1">
    <source>
        <dbReference type="ARBA" id="ARBA00023125"/>
    </source>
</evidence>
<feature type="compositionally biased region" description="Polar residues" evidence="4">
    <location>
        <begin position="247"/>
        <end position="270"/>
    </location>
</feature>
<evidence type="ECO:0000256" key="4">
    <source>
        <dbReference type="SAM" id="MobiDB-lite"/>
    </source>
</evidence>
<evidence type="ECO:0000259" key="5">
    <source>
        <dbReference type="PROSITE" id="PS50039"/>
    </source>
</evidence>
<dbReference type="PANTHER" id="PTHR11829">
    <property type="entry name" value="FORKHEAD BOX PROTEIN"/>
    <property type="match status" value="1"/>
</dbReference>
<sequence length="430" mass="48288">MPRPSRDSYNGEQKPPYSYISLTAMAIWSSKEKMLPLAEIYRFIADRFPYYRRDTRRWQNSLRHNLSFNDCFIKVPRNPHTPGKGAYWALHPAALSMFENGSYLRRRKRFKLPKNAKGESQVLAETTARLAANNTICNSLTSESCQTNSHFINQSTHHQRNIYHDQNLVLTQRQLDFLNFTSSLSGLSSQFPLTDHSSMSETSAFKEVQLSSDKFSLIDGSIMRHRDSIMETEMKLISKRSKHTRPASKSFNIDSIIESTSSNEQRPSRDANVNISQSEMTINQSILPWHSGNSGLYPTGLNNTVGAYPLNLHQAAAVYATALATANLFASQPSFQQQTSKILPEGGACGLTTSSSIYGLYSSGLPELFRLDSPSNLSNGIRDTFGILPFSLPSLPLPVPLRHNELENTRINIREIAQFSSDSCKDFAKS</sequence>
<evidence type="ECO:0000256" key="2">
    <source>
        <dbReference type="ARBA" id="ARBA00023242"/>
    </source>
</evidence>
<accession>A0AA39KPH2</accession>
<keyword evidence="7" id="KW-1185">Reference proteome</keyword>
<feature type="domain" description="Fork-head" evidence="5">
    <location>
        <begin position="14"/>
        <end position="108"/>
    </location>
</feature>
<dbReference type="GO" id="GO:0000981">
    <property type="term" value="F:DNA-binding transcription factor activity, RNA polymerase II-specific"/>
    <property type="evidence" value="ECO:0007669"/>
    <property type="project" value="TreeGrafter"/>
</dbReference>
<keyword evidence="1 3" id="KW-0238">DNA-binding</keyword>
<dbReference type="InterPro" id="IPR050211">
    <property type="entry name" value="FOX_domain-containing"/>
</dbReference>
<evidence type="ECO:0000313" key="6">
    <source>
        <dbReference type="EMBL" id="KAK0168897.1"/>
    </source>
</evidence>
<feature type="DNA-binding region" description="Fork-head" evidence="3">
    <location>
        <begin position="14"/>
        <end position="108"/>
    </location>
</feature>
<name>A0AA39KPH2_MICHY</name>
<gene>
    <name evidence="6" type="ORF">PV327_002656</name>
</gene>
<evidence type="ECO:0000256" key="3">
    <source>
        <dbReference type="PROSITE-ProRule" id="PRU00089"/>
    </source>
</evidence>
<comment type="subcellular location">
    <subcellularLocation>
        <location evidence="3">Nucleus</location>
    </subcellularLocation>
</comment>
<protein>
    <recommendedName>
        <fullName evidence="5">Fork-head domain-containing protein</fullName>
    </recommendedName>
</protein>
<proteinExistence type="predicted"/>
<dbReference type="FunFam" id="1.10.10.10:FF:000598">
    <property type="entry name" value="forkhead box protein I1 isoform X2"/>
    <property type="match status" value="1"/>
</dbReference>
<reference evidence="6" key="1">
    <citation type="journal article" date="2023" name="bioRxiv">
        <title>Scaffold-level genome assemblies of two parasitoid biocontrol wasps reveal the parthenogenesis mechanism and an associated novel virus.</title>
        <authorList>
            <person name="Inwood S."/>
            <person name="Skelly J."/>
            <person name="Guhlin J."/>
            <person name="Harrop T."/>
            <person name="Goldson S."/>
            <person name="Dearden P."/>
        </authorList>
    </citation>
    <scope>NUCLEOTIDE SEQUENCE</scope>
    <source>
        <strain evidence="6">Lincoln</strain>
        <tissue evidence="6">Whole body</tissue>
    </source>
</reference>
<reference evidence="6" key="2">
    <citation type="submission" date="2023-03" db="EMBL/GenBank/DDBJ databases">
        <authorList>
            <person name="Inwood S.N."/>
            <person name="Skelly J.G."/>
            <person name="Guhlin J."/>
            <person name="Harrop T.W.R."/>
            <person name="Goldson S.G."/>
            <person name="Dearden P.K."/>
        </authorList>
    </citation>
    <scope>NUCLEOTIDE SEQUENCE</scope>
    <source>
        <strain evidence="6">Lincoln</strain>
        <tissue evidence="6">Whole body</tissue>
    </source>
</reference>
<organism evidence="6 7">
    <name type="scientific">Microctonus hyperodae</name>
    <name type="common">Parasitoid wasp</name>
    <dbReference type="NCBI Taxonomy" id="165561"/>
    <lineage>
        <taxon>Eukaryota</taxon>
        <taxon>Metazoa</taxon>
        <taxon>Ecdysozoa</taxon>
        <taxon>Arthropoda</taxon>
        <taxon>Hexapoda</taxon>
        <taxon>Insecta</taxon>
        <taxon>Pterygota</taxon>
        <taxon>Neoptera</taxon>
        <taxon>Endopterygota</taxon>
        <taxon>Hymenoptera</taxon>
        <taxon>Apocrita</taxon>
        <taxon>Ichneumonoidea</taxon>
        <taxon>Braconidae</taxon>
        <taxon>Euphorinae</taxon>
        <taxon>Microctonus</taxon>
    </lineage>
</organism>
<dbReference type="EMBL" id="JAQQBR010001831">
    <property type="protein sequence ID" value="KAK0168897.1"/>
    <property type="molecule type" value="Genomic_DNA"/>
</dbReference>
<dbReference type="InterPro" id="IPR018122">
    <property type="entry name" value="TF_fork_head_CS_1"/>
</dbReference>
<dbReference type="AlphaFoldDB" id="A0AA39KPH2"/>
<dbReference type="GO" id="GO:0005634">
    <property type="term" value="C:nucleus"/>
    <property type="evidence" value="ECO:0007669"/>
    <property type="project" value="UniProtKB-SubCell"/>
</dbReference>
<dbReference type="GO" id="GO:0000978">
    <property type="term" value="F:RNA polymerase II cis-regulatory region sequence-specific DNA binding"/>
    <property type="evidence" value="ECO:0007669"/>
    <property type="project" value="TreeGrafter"/>
</dbReference>
<dbReference type="Gene3D" id="1.10.10.10">
    <property type="entry name" value="Winged helix-like DNA-binding domain superfamily/Winged helix DNA-binding domain"/>
    <property type="match status" value="1"/>
</dbReference>
<dbReference type="PROSITE" id="PS00658">
    <property type="entry name" value="FORK_HEAD_2"/>
    <property type="match status" value="1"/>
</dbReference>
<dbReference type="PANTHER" id="PTHR11829:SF377">
    <property type="entry name" value="FORK HEAD DOMAIN-CONTAINING PROTEIN FD4-RELATED"/>
    <property type="match status" value="1"/>
</dbReference>
<keyword evidence="2 3" id="KW-0539">Nucleus</keyword>
<dbReference type="InterPro" id="IPR036390">
    <property type="entry name" value="WH_DNA-bd_sf"/>
</dbReference>
<dbReference type="InterPro" id="IPR001766">
    <property type="entry name" value="Fork_head_dom"/>
</dbReference>
<dbReference type="PRINTS" id="PR00053">
    <property type="entry name" value="FORKHEAD"/>
</dbReference>
<dbReference type="InterPro" id="IPR030456">
    <property type="entry name" value="TF_fork_head_CS_2"/>
</dbReference>
<dbReference type="PROSITE" id="PS50039">
    <property type="entry name" value="FORK_HEAD_3"/>
    <property type="match status" value="1"/>
</dbReference>
<evidence type="ECO:0000313" key="7">
    <source>
        <dbReference type="Proteomes" id="UP001168972"/>
    </source>
</evidence>
<feature type="region of interest" description="Disordered" evidence="4">
    <location>
        <begin position="238"/>
        <end position="270"/>
    </location>
</feature>
<dbReference type="GO" id="GO:0030154">
    <property type="term" value="P:cell differentiation"/>
    <property type="evidence" value="ECO:0007669"/>
    <property type="project" value="TreeGrafter"/>
</dbReference>
<dbReference type="InterPro" id="IPR036388">
    <property type="entry name" value="WH-like_DNA-bd_sf"/>
</dbReference>
<dbReference type="Proteomes" id="UP001168972">
    <property type="component" value="Unassembled WGS sequence"/>
</dbReference>
<dbReference type="GO" id="GO:0009653">
    <property type="term" value="P:anatomical structure morphogenesis"/>
    <property type="evidence" value="ECO:0007669"/>
    <property type="project" value="TreeGrafter"/>
</dbReference>
<comment type="caution">
    <text evidence="6">The sequence shown here is derived from an EMBL/GenBank/DDBJ whole genome shotgun (WGS) entry which is preliminary data.</text>
</comment>